<sequence>MREFRTLDEFEEEYFRKHPEELDNYLTEIFQEYAKDNDSGALLASLRVVARVRGISDLADKTGMTTSWGLHKALSINGNPRLDSINSIMKDMGYYLTPQRIMPPTTE</sequence>
<evidence type="ECO:0000313" key="1">
    <source>
        <dbReference type="EMBL" id="KYC35839.1"/>
    </source>
</evidence>
<dbReference type="STRING" id="128403.WA1_05805"/>
<keyword evidence="2" id="KW-1185">Reference proteome</keyword>
<gene>
    <name evidence="1" type="ORF">WA1_05805</name>
</gene>
<dbReference type="OrthoDB" id="9796786at2"/>
<dbReference type="AlphaFoldDB" id="A0A139WTU1"/>
<dbReference type="Proteomes" id="UP000076925">
    <property type="component" value="Unassembled WGS sequence"/>
</dbReference>
<name>A0A139WTU1_9CYAN</name>
<protein>
    <submittedName>
        <fullName evidence="1">Addiction module antidote protein</fullName>
    </submittedName>
</protein>
<dbReference type="Pfam" id="PF21716">
    <property type="entry name" value="dnstrm_HI1420"/>
    <property type="match status" value="1"/>
</dbReference>
<proteinExistence type="predicted"/>
<dbReference type="RefSeq" id="WP_026135179.1">
    <property type="nucleotide sequence ID" value="NZ_KQ976354.1"/>
</dbReference>
<evidence type="ECO:0000313" key="2">
    <source>
        <dbReference type="Proteomes" id="UP000076925"/>
    </source>
</evidence>
<accession>A0A139WTU1</accession>
<reference evidence="1 2" key="1">
    <citation type="journal article" date="2013" name="Genome Biol. Evol.">
        <title>Genomes of Stigonematalean cyanobacteria (subsection V) and the evolution of oxygenic photosynthesis from prokaryotes to plastids.</title>
        <authorList>
            <person name="Dagan T."/>
            <person name="Roettger M."/>
            <person name="Stucken K."/>
            <person name="Landan G."/>
            <person name="Koch R."/>
            <person name="Major P."/>
            <person name="Gould S.B."/>
            <person name="Goremykin V.V."/>
            <person name="Rippka R."/>
            <person name="Tandeau de Marsac N."/>
            <person name="Gugger M."/>
            <person name="Lockhart P.J."/>
            <person name="Allen J.F."/>
            <person name="Brune I."/>
            <person name="Maus I."/>
            <person name="Puhler A."/>
            <person name="Martin W.F."/>
        </authorList>
    </citation>
    <scope>NUCLEOTIDE SEQUENCE [LARGE SCALE GENOMIC DNA]</scope>
    <source>
        <strain evidence="1 2">PCC 7110</strain>
    </source>
</reference>
<dbReference type="InterPro" id="IPR014057">
    <property type="entry name" value="HI1420"/>
</dbReference>
<comment type="caution">
    <text evidence="1">The sequence shown here is derived from an EMBL/GenBank/DDBJ whole genome shotgun (WGS) entry which is preliminary data.</text>
</comment>
<organism evidence="1 2">
    <name type="scientific">Scytonema hofmannii PCC 7110</name>
    <dbReference type="NCBI Taxonomy" id="128403"/>
    <lineage>
        <taxon>Bacteria</taxon>
        <taxon>Bacillati</taxon>
        <taxon>Cyanobacteriota</taxon>
        <taxon>Cyanophyceae</taxon>
        <taxon>Nostocales</taxon>
        <taxon>Scytonemataceae</taxon>
        <taxon>Scytonema</taxon>
    </lineage>
</organism>
<dbReference type="EMBL" id="ANNX02000050">
    <property type="protein sequence ID" value="KYC35839.1"/>
    <property type="molecule type" value="Genomic_DNA"/>
</dbReference>